<feature type="compositionally biased region" description="Low complexity" evidence="1">
    <location>
        <begin position="66"/>
        <end position="78"/>
    </location>
</feature>
<reference evidence="3 4" key="1">
    <citation type="submission" date="2017-11" db="EMBL/GenBank/DDBJ databases">
        <title>Genomic Encyclopedia of Archaeal and Bacterial Type Strains, Phase II (KMG-II): From Individual Species to Whole Genera.</title>
        <authorList>
            <person name="Goeker M."/>
        </authorList>
    </citation>
    <scope>NUCLEOTIDE SEQUENCE [LARGE SCALE GENOMIC DNA]</scope>
    <source>
        <strain evidence="3 4">DSM 25625</strain>
    </source>
</reference>
<gene>
    <name evidence="3" type="ORF">CLV54_1826</name>
</gene>
<dbReference type="RefSeq" id="WP_100344639.1">
    <property type="nucleotide sequence ID" value="NZ_PGFB01000003.1"/>
</dbReference>
<accession>A0A2M9BVU3</accession>
<feature type="compositionally biased region" description="Low complexity" evidence="1">
    <location>
        <begin position="36"/>
        <end position="52"/>
    </location>
</feature>
<dbReference type="Proteomes" id="UP000230161">
    <property type="component" value="Unassembled WGS sequence"/>
</dbReference>
<dbReference type="AlphaFoldDB" id="A0A2M9BVU3"/>
<evidence type="ECO:0000256" key="2">
    <source>
        <dbReference type="SAM" id="SignalP"/>
    </source>
</evidence>
<sequence length="211" mass="21386">MTAYGAGDRRNLIGRIAVVAASALLLAGCATAPTTAPTTAQTGAQATAADAVEVPDAEAPDTSETSAGVDPDDGAAGSDAGGGCAGGTSAGYELFSDPAMSVHPDDGAIFGDGTPLSFAYDAHDESRAPSYSYDISYIQDDGSAVPLSGGIFFEQEGGVFSTTDSVFTSEADGRYGFFTVIMVQDVAFDGDSYDADTVELGRYCVLFATDD</sequence>
<feature type="region of interest" description="Disordered" evidence="1">
    <location>
        <begin position="36"/>
        <end position="82"/>
    </location>
</feature>
<proteinExistence type="predicted"/>
<feature type="chain" id="PRO_5014967793" evidence="2">
    <location>
        <begin position="33"/>
        <end position="211"/>
    </location>
</feature>
<evidence type="ECO:0000313" key="3">
    <source>
        <dbReference type="EMBL" id="PJJ62034.1"/>
    </source>
</evidence>
<keyword evidence="4" id="KW-1185">Reference proteome</keyword>
<feature type="signal peptide" evidence="2">
    <location>
        <begin position="1"/>
        <end position="32"/>
    </location>
</feature>
<dbReference type="OrthoDB" id="5694214at2"/>
<organism evidence="3 4">
    <name type="scientific">Compostimonas suwonensis</name>
    <dbReference type="NCBI Taxonomy" id="1048394"/>
    <lineage>
        <taxon>Bacteria</taxon>
        <taxon>Bacillati</taxon>
        <taxon>Actinomycetota</taxon>
        <taxon>Actinomycetes</taxon>
        <taxon>Micrococcales</taxon>
        <taxon>Microbacteriaceae</taxon>
        <taxon>Compostimonas</taxon>
    </lineage>
</organism>
<evidence type="ECO:0000256" key="1">
    <source>
        <dbReference type="SAM" id="MobiDB-lite"/>
    </source>
</evidence>
<name>A0A2M9BVU3_9MICO</name>
<comment type="caution">
    <text evidence="3">The sequence shown here is derived from an EMBL/GenBank/DDBJ whole genome shotgun (WGS) entry which is preliminary data.</text>
</comment>
<keyword evidence="2" id="KW-0732">Signal</keyword>
<protein>
    <submittedName>
        <fullName evidence="3">Uncharacterized protein</fullName>
    </submittedName>
</protein>
<evidence type="ECO:0000313" key="4">
    <source>
        <dbReference type="Proteomes" id="UP000230161"/>
    </source>
</evidence>
<dbReference type="EMBL" id="PGFB01000003">
    <property type="protein sequence ID" value="PJJ62034.1"/>
    <property type="molecule type" value="Genomic_DNA"/>
</dbReference>